<dbReference type="EMBL" id="JAKOGI010000462">
    <property type="protein sequence ID" value="KAJ8434636.1"/>
    <property type="molecule type" value="Genomic_DNA"/>
</dbReference>
<dbReference type="SUPFAM" id="SSF52096">
    <property type="entry name" value="ClpP/crotonase"/>
    <property type="match status" value="1"/>
</dbReference>
<dbReference type="InterPro" id="IPR011762">
    <property type="entry name" value="COA_CT_N"/>
</dbReference>
<reference evidence="5" key="1">
    <citation type="submission" date="2022-04" db="EMBL/GenBank/DDBJ databases">
        <title>Carnegiea gigantea Genome sequencing and assembly v2.</title>
        <authorList>
            <person name="Copetti D."/>
            <person name="Sanderson M.J."/>
            <person name="Burquez A."/>
            <person name="Wojciechowski M.F."/>
        </authorList>
    </citation>
    <scope>NUCLEOTIDE SEQUENCE</scope>
    <source>
        <strain evidence="5">SGP5-SGP5p</strain>
        <tissue evidence="5">Aerial part</tissue>
    </source>
</reference>
<dbReference type="GO" id="GO:0003989">
    <property type="term" value="F:acetyl-CoA carboxylase activity"/>
    <property type="evidence" value="ECO:0007669"/>
    <property type="project" value="TreeGrafter"/>
</dbReference>
<sequence length="288" mass="32431">MRIKRIKGNLNQDSDLNQEETLNQDSDLNQEGTLNKDSDLNQEGTQKYRQLWVQCRNCYGLNYKNYLFKTKLNICEHCGSYLKMSTNGIDFKSESEEGNSKSKEDSEDCIDCVSEFEEKDYKDRIYSYQEETGSTKVVQTSTGQLNSTPVAIGVMDFQFMGVCASEGARMQEGSLSLMQMAKISATLHNPYIATTGGVTASFGMLGDMIIAKPNADIAFASKRVIEQTLNLIVPKIYKQLENLFHKSLLDLIVPCNLLKNLISELLKLHVFSVNKNQVEHKGQLFVSV</sequence>
<feature type="compositionally biased region" description="Polar residues" evidence="3">
    <location>
        <begin position="9"/>
        <end position="33"/>
    </location>
</feature>
<organism evidence="5 6">
    <name type="scientific">Carnegiea gigantea</name>
    <dbReference type="NCBI Taxonomy" id="171969"/>
    <lineage>
        <taxon>Eukaryota</taxon>
        <taxon>Viridiplantae</taxon>
        <taxon>Streptophyta</taxon>
        <taxon>Embryophyta</taxon>
        <taxon>Tracheophyta</taxon>
        <taxon>Spermatophyta</taxon>
        <taxon>Magnoliopsida</taxon>
        <taxon>eudicotyledons</taxon>
        <taxon>Gunneridae</taxon>
        <taxon>Pentapetalae</taxon>
        <taxon>Caryophyllales</taxon>
        <taxon>Cactineae</taxon>
        <taxon>Cactaceae</taxon>
        <taxon>Cactoideae</taxon>
        <taxon>Echinocereeae</taxon>
        <taxon>Carnegiea</taxon>
    </lineage>
</organism>
<evidence type="ECO:0000259" key="4">
    <source>
        <dbReference type="PROSITE" id="PS50980"/>
    </source>
</evidence>
<name>A0A9Q1K053_9CARY</name>
<dbReference type="Proteomes" id="UP001153076">
    <property type="component" value="Unassembled WGS sequence"/>
</dbReference>
<dbReference type="GO" id="GO:2001295">
    <property type="term" value="P:malonyl-CoA biosynthetic process"/>
    <property type="evidence" value="ECO:0007669"/>
    <property type="project" value="TreeGrafter"/>
</dbReference>
<dbReference type="AlphaFoldDB" id="A0A9Q1K053"/>
<dbReference type="GO" id="GO:0006633">
    <property type="term" value="P:fatty acid biosynthetic process"/>
    <property type="evidence" value="ECO:0007669"/>
    <property type="project" value="TreeGrafter"/>
</dbReference>
<dbReference type="Gene3D" id="3.90.226.10">
    <property type="entry name" value="2-enoyl-CoA Hydratase, Chain A, domain 1"/>
    <property type="match status" value="2"/>
</dbReference>
<keyword evidence="2" id="KW-0479">Metal-binding</keyword>
<comment type="caution">
    <text evidence="5">The sequence shown here is derived from an EMBL/GenBank/DDBJ whole genome shotgun (WGS) entry which is preliminary data.</text>
</comment>
<evidence type="ECO:0000256" key="1">
    <source>
        <dbReference type="ARBA" id="ARBA00022679"/>
    </source>
</evidence>
<evidence type="ECO:0000313" key="6">
    <source>
        <dbReference type="Proteomes" id="UP001153076"/>
    </source>
</evidence>
<feature type="region of interest" description="Disordered" evidence="3">
    <location>
        <begin position="1"/>
        <end position="40"/>
    </location>
</feature>
<dbReference type="GO" id="GO:0008270">
    <property type="term" value="F:zinc ion binding"/>
    <property type="evidence" value="ECO:0007669"/>
    <property type="project" value="UniProtKB-KW"/>
</dbReference>
<gene>
    <name evidence="5" type="ORF">Cgig2_032914</name>
</gene>
<dbReference type="GO" id="GO:0016740">
    <property type="term" value="F:transferase activity"/>
    <property type="evidence" value="ECO:0007669"/>
    <property type="project" value="UniProtKB-KW"/>
</dbReference>
<dbReference type="PANTHER" id="PTHR42995:SF5">
    <property type="entry name" value="ACETYL-COENZYME A CARBOXYLASE CARBOXYL TRANSFERASE SUBUNIT BETA, CHLOROPLASTIC"/>
    <property type="match status" value="1"/>
</dbReference>
<keyword evidence="2" id="KW-0863">Zinc-finger</keyword>
<evidence type="ECO:0000313" key="5">
    <source>
        <dbReference type="EMBL" id="KAJ8434636.1"/>
    </source>
</evidence>
<dbReference type="PROSITE" id="PS50980">
    <property type="entry name" value="COA_CT_NTER"/>
    <property type="match status" value="1"/>
</dbReference>
<protein>
    <recommendedName>
        <fullName evidence="4">CoA carboxyltransferase N-terminal domain-containing protein</fullName>
    </recommendedName>
</protein>
<evidence type="ECO:0000256" key="2">
    <source>
        <dbReference type="ARBA" id="ARBA00022771"/>
    </source>
</evidence>
<dbReference type="PANTHER" id="PTHR42995">
    <property type="entry name" value="ACETYL-COENZYME A CARBOXYLASE CARBOXYL TRANSFERASE SUBUNIT BETA, CHLOROPLASTIC"/>
    <property type="match status" value="1"/>
</dbReference>
<keyword evidence="6" id="KW-1185">Reference proteome</keyword>
<evidence type="ECO:0000256" key="3">
    <source>
        <dbReference type="SAM" id="MobiDB-lite"/>
    </source>
</evidence>
<keyword evidence="1" id="KW-0808">Transferase</keyword>
<proteinExistence type="predicted"/>
<dbReference type="OrthoDB" id="10053020at2759"/>
<dbReference type="InterPro" id="IPR029045">
    <property type="entry name" value="ClpP/crotonase-like_dom_sf"/>
</dbReference>
<accession>A0A9Q1K053</accession>
<keyword evidence="2" id="KW-0862">Zinc</keyword>
<feature type="domain" description="CoA carboxyltransferase N-terminal" evidence="4">
    <location>
        <begin position="194"/>
        <end position="284"/>
    </location>
</feature>